<dbReference type="Pfam" id="PF18096">
    <property type="entry name" value="Thump_like"/>
    <property type="match status" value="1"/>
</dbReference>
<proteinExistence type="predicted"/>
<evidence type="ECO:0008006" key="5">
    <source>
        <dbReference type="Google" id="ProtNLM"/>
    </source>
</evidence>
<dbReference type="InterPro" id="IPR054168">
    <property type="entry name" value="PG_1098_Fer"/>
</dbReference>
<dbReference type="SUPFAM" id="SSF53335">
    <property type="entry name" value="S-adenosyl-L-methionine-dependent methyltransferases"/>
    <property type="match status" value="1"/>
</dbReference>
<dbReference type="RefSeq" id="WP_189628671.1">
    <property type="nucleotide sequence ID" value="NZ_BNAG01000001.1"/>
</dbReference>
<gene>
    <name evidence="3" type="ORF">GCM10011340_05680</name>
</gene>
<feature type="domain" description="THUMP-like" evidence="1">
    <location>
        <begin position="323"/>
        <end position="392"/>
    </location>
</feature>
<feature type="domain" description="PG-1098 ferredoxin-like" evidence="2">
    <location>
        <begin position="279"/>
        <end position="322"/>
    </location>
</feature>
<reference evidence="4" key="1">
    <citation type="journal article" date="2019" name="Int. J. Syst. Evol. Microbiol.">
        <title>The Global Catalogue of Microorganisms (GCM) 10K type strain sequencing project: providing services to taxonomists for standard genome sequencing and annotation.</title>
        <authorList>
            <consortium name="The Broad Institute Genomics Platform"/>
            <consortium name="The Broad Institute Genome Sequencing Center for Infectious Disease"/>
            <person name="Wu L."/>
            <person name="Ma J."/>
        </authorList>
    </citation>
    <scope>NUCLEOTIDE SEQUENCE [LARGE SCALE GENOMIC DNA]</scope>
    <source>
        <strain evidence="4">CGMCC 1.15111</strain>
    </source>
</reference>
<dbReference type="Gene3D" id="1.10.10.1110">
    <property type="entry name" value="Methyltransferase PG1098, N-terminal domain"/>
    <property type="match status" value="1"/>
</dbReference>
<dbReference type="InterPro" id="IPR029063">
    <property type="entry name" value="SAM-dependent_MTases_sf"/>
</dbReference>
<dbReference type="Pfam" id="PF22013">
    <property type="entry name" value="PG_1098_Fer"/>
    <property type="match status" value="1"/>
</dbReference>
<evidence type="ECO:0000259" key="2">
    <source>
        <dbReference type="Pfam" id="PF22013"/>
    </source>
</evidence>
<evidence type="ECO:0000313" key="4">
    <source>
        <dbReference type="Proteomes" id="UP000658258"/>
    </source>
</evidence>
<dbReference type="Proteomes" id="UP000658258">
    <property type="component" value="Unassembled WGS sequence"/>
</dbReference>
<evidence type="ECO:0000313" key="3">
    <source>
        <dbReference type="EMBL" id="GHE53999.1"/>
    </source>
</evidence>
<organism evidence="3 4">
    <name type="scientific">Roseivirga thermotolerans</name>
    <dbReference type="NCBI Taxonomy" id="1758176"/>
    <lineage>
        <taxon>Bacteria</taxon>
        <taxon>Pseudomonadati</taxon>
        <taxon>Bacteroidota</taxon>
        <taxon>Cytophagia</taxon>
        <taxon>Cytophagales</taxon>
        <taxon>Roseivirgaceae</taxon>
        <taxon>Roseivirga</taxon>
    </lineage>
</organism>
<evidence type="ECO:0000259" key="1">
    <source>
        <dbReference type="Pfam" id="PF18096"/>
    </source>
</evidence>
<comment type="caution">
    <text evidence="3">The sequence shown here is derived from an EMBL/GenBank/DDBJ whole genome shotgun (WGS) entry which is preliminary data.</text>
</comment>
<protein>
    <recommendedName>
        <fullName evidence="5">THUMP-like domain-containing protein</fullName>
    </recommendedName>
</protein>
<dbReference type="Gene3D" id="3.40.50.150">
    <property type="entry name" value="Vaccinia Virus protein VP39"/>
    <property type="match status" value="1"/>
</dbReference>
<keyword evidence="4" id="KW-1185">Reference proteome</keyword>
<dbReference type="InterPro" id="IPR041497">
    <property type="entry name" value="Thump-like"/>
</dbReference>
<sequence length="394" mass="44802">MIEQLALAEVQAFIQEHLSEDPVSLSLKKSPFPKIAMRDLVEQIASRQKAKYKIPSWYAQEGILFPPAISMEQCSSERTARYKASLVRGTRMADLTGGFGVDTYFISQHFEYAVHVESNAYLHELVRHNFRVLGSHIVTLQQQAEKAIDELESQDLIYLDPARRDGNDQKVVFLEHYSPNVVEMLPQLMNRCEQLLLKVSPMLDIKKAVNDLGCVKEVHVVAVHNEVKELLFLMHKNGGDRVNIKAINLRSGLHENEALEFTYEDEEQTDVALGSIGQFLYEPNASILKAGAFKSCAQQFGLLKLHANTHLYTHHSEVKNFPGRVFRVKEEISLNKKQLKKCLPEYKANISVRNYPLSVKDIRKKTGLKDGGNHYIFALTDVEGKRVLLCEKVK</sequence>
<dbReference type="EMBL" id="BNAG01000001">
    <property type="protein sequence ID" value="GHE53999.1"/>
    <property type="molecule type" value="Genomic_DNA"/>
</dbReference>
<accession>A0ABQ3I0X4</accession>
<name>A0ABQ3I0X4_9BACT</name>